<reference evidence="10" key="1">
    <citation type="submission" date="2016-06" db="EMBL/GenBank/DDBJ databases">
        <authorList>
            <person name="Varghese N."/>
            <person name="Submissions Spin"/>
        </authorList>
    </citation>
    <scope>NUCLEOTIDE SEQUENCE [LARGE SCALE GENOMIC DNA]</scope>
    <source>
        <strain evidence="10">DSM 43817</strain>
    </source>
</reference>
<proteinExistence type="inferred from homology"/>
<accession>A0A1C6RW00</accession>
<evidence type="ECO:0000256" key="5">
    <source>
        <dbReference type="ARBA" id="ARBA00022989"/>
    </source>
</evidence>
<evidence type="ECO:0000313" key="9">
    <source>
        <dbReference type="EMBL" id="SCL21345.1"/>
    </source>
</evidence>
<comment type="similarity">
    <text evidence="2">Belongs to the DedA family.</text>
</comment>
<evidence type="ECO:0000256" key="2">
    <source>
        <dbReference type="ARBA" id="ARBA00010792"/>
    </source>
</evidence>
<dbReference type="Pfam" id="PF09335">
    <property type="entry name" value="VTT_dom"/>
    <property type="match status" value="1"/>
</dbReference>
<dbReference type="Proteomes" id="UP000198959">
    <property type="component" value="Unassembled WGS sequence"/>
</dbReference>
<dbReference type="PANTHER" id="PTHR42709:SF6">
    <property type="entry name" value="UNDECAPRENYL PHOSPHATE TRANSPORTER A"/>
    <property type="match status" value="1"/>
</dbReference>
<feature type="transmembrane region" description="Helical" evidence="7">
    <location>
        <begin position="174"/>
        <end position="192"/>
    </location>
</feature>
<evidence type="ECO:0000256" key="6">
    <source>
        <dbReference type="ARBA" id="ARBA00023136"/>
    </source>
</evidence>
<dbReference type="InterPro" id="IPR032816">
    <property type="entry name" value="VTT_dom"/>
</dbReference>
<organism evidence="9 10">
    <name type="scientific">Micromonospora pallida</name>
    <dbReference type="NCBI Taxonomy" id="145854"/>
    <lineage>
        <taxon>Bacteria</taxon>
        <taxon>Bacillati</taxon>
        <taxon>Actinomycetota</taxon>
        <taxon>Actinomycetes</taxon>
        <taxon>Micromonosporales</taxon>
        <taxon>Micromonosporaceae</taxon>
        <taxon>Micromonospora</taxon>
    </lineage>
</organism>
<evidence type="ECO:0000259" key="8">
    <source>
        <dbReference type="Pfam" id="PF09335"/>
    </source>
</evidence>
<feature type="transmembrane region" description="Helical" evidence="7">
    <location>
        <begin position="50"/>
        <end position="74"/>
    </location>
</feature>
<name>A0A1C6RW00_9ACTN</name>
<evidence type="ECO:0000256" key="7">
    <source>
        <dbReference type="SAM" id="Phobius"/>
    </source>
</evidence>
<dbReference type="PANTHER" id="PTHR42709">
    <property type="entry name" value="ALKALINE PHOSPHATASE LIKE PROTEIN"/>
    <property type="match status" value="1"/>
</dbReference>
<keyword evidence="6 7" id="KW-0472">Membrane</keyword>
<evidence type="ECO:0000256" key="3">
    <source>
        <dbReference type="ARBA" id="ARBA00022475"/>
    </source>
</evidence>
<keyword evidence="3" id="KW-1003">Cell membrane</keyword>
<dbReference type="GO" id="GO:0005886">
    <property type="term" value="C:plasma membrane"/>
    <property type="evidence" value="ECO:0007669"/>
    <property type="project" value="UniProtKB-SubCell"/>
</dbReference>
<dbReference type="EMBL" id="FMHW01000002">
    <property type="protein sequence ID" value="SCL21345.1"/>
    <property type="molecule type" value="Genomic_DNA"/>
</dbReference>
<gene>
    <name evidence="9" type="ORF">GA0074692_1152</name>
</gene>
<protein>
    <submittedName>
        <fullName evidence="9">Membrane protein DedA, SNARE-associated domain</fullName>
    </submittedName>
</protein>
<dbReference type="RefSeq" id="WP_091640091.1">
    <property type="nucleotide sequence ID" value="NZ_FMHW01000002.1"/>
</dbReference>
<feature type="domain" description="VTT" evidence="8">
    <location>
        <begin position="36"/>
        <end position="158"/>
    </location>
</feature>
<dbReference type="OrthoDB" id="9813426at2"/>
<evidence type="ECO:0000313" key="10">
    <source>
        <dbReference type="Proteomes" id="UP000198959"/>
    </source>
</evidence>
<sequence length="202" mass="21534">MTAAGFPTSLVAHYGYLGLALLVGVESFGVPAPGETAIILGAGYAAHGHLAIVGVAVTAFLAAVIGDSIGYLIGRTGGRRLILRHGRYVRLTPDRFARLETVMSRHGPKLVAVARFVEGLRQFNGLIAGATGMPWRRFVAYNALGAAAWVAVWATAGYVAGDHIRAVVADLHRFQWYLLAAVALAALAYAGWRLTRRLSRPE</sequence>
<dbReference type="AlphaFoldDB" id="A0A1C6RW00"/>
<dbReference type="InterPro" id="IPR051311">
    <property type="entry name" value="DedA_domain"/>
</dbReference>
<feature type="transmembrane region" description="Helical" evidence="7">
    <location>
        <begin position="138"/>
        <end position="159"/>
    </location>
</feature>
<dbReference type="STRING" id="145854.GA0074692_1152"/>
<comment type="subcellular location">
    <subcellularLocation>
        <location evidence="1">Cell membrane</location>
        <topology evidence="1">Multi-pass membrane protein</topology>
    </subcellularLocation>
</comment>
<evidence type="ECO:0000256" key="1">
    <source>
        <dbReference type="ARBA" id="ARBA00004651"/>
    </source>
</evidence>
<keyword evidence="4 7" id="KW-0812">Transmembrane</keyword>
<keyword evidence="10" id="KW-1185">Reference proteome</keyword>
<evidence type="ECO:0000256" key="4">
    <source>
        <dbReference type="ARBA" id="ARBA00022692"/>
    </source>
</evidence>
<keyword evidence="5 7" id="KW-1133">Transmembrane helix</keyword>